<dbReference type="Pfam" id="PF21787">
    <property type="entry name" value="TNP-like_RNaseH_N"/>
    <property type="match status" value="1"/>
</dbReference>
<keyword evidence="4" id="KW-1185">Reference proteome</keyword>
<dbReference type="InterPro" id="IPR021896">
    <property type="entry name" value="THAP9-like_HTH"/>
</dbReference>
<dbReference type="Proteomes" id="UP000078542">
    <property type="component" value="Unassembled WGS sequence"/>
</dbReference>
<dbReference type="Pfam" id="PF12017">
    <property type="entry name" value="Tnp_P_element"/>
    <property type="match status" value="1"/>
</dbReference>
<proteinExistence type="predicted"/>
<protein>
    <submittedName>
        <fullName evidence="3">THAP domain-containing protein 9</fullName>
    </submittedName>
</protein>
<dbReference type="STRING" id="456900.A0A151IFN2"/>
<evidence type="ECO:0000313" key="4">
    <source>
        <dbReference type="Proteomes" id="UP000078542"/>
    </source>
</evidence>
<evidence type="ECO:0000313" key="3">
    <source>
        <dbReference type="EMBL" id="KYM99955.1"/>
    </source>
</evidence>
<sequence length="174" mass="20144">MKKRNASYTQELKTFAVTLHFHSPAAYKYVRSSFLKCLPHETTLRRWMRNLNNEPGICEQAIQEVRNQIYQAKKINKELIFNLVFDEMSIRKKIEFVNGEAVGFVDLGNGVTSQTEASQALVFMIVNINGNFKIPIAYYLIASLMAQEKVTILSEILRYLHENEIDVRSVISFY</sequence>
<name>A0A151IFN2_9HYME</name>
<dbReference type="AlphaFoldDB" id="A0A151IFN2"/>
<reference evidence="3 4" key="1">
    <citation type="submission" date="2016-03" db="EMBL/GenBank/DDBJ databases">
        <title>Cyphomyrmex costatus WGS genome.</title>
        <authorList>
            <person name="Nygaard S."/>
            <person name="Hu H."/>
            <person name="Boomsma J."/>
            <person name="Zhang G."/>
        </authorList>
    </citation>
    <scope>NUCLEOTIDE SEQUENCE [LARGE SCALE GENOMIC DNA]</scope>
    <source>
        <strain evidence="3">MS0001</strain>
        <tissue evidence="3">Whole body</tissue>
    </source>
</reference>
<organism evidence="3 4">
    <name type="scientific">Cyphomyrmex costatus</name>
    <dbReference type="NCBI Taxonomy" id="456900"/>
    <lineage>
        <taxon>Eukaryota</taxon>
        <taxon>Metazoa</taxon>
        <taxon>Ecdysozoa</taxon>
        <taxon>Arthropoda</taxon>
        <taxon>Hexapoda</taxon>
        <taxon>Insecta</taxon>
        <taxon>Pterygota</taxon>
        <taxon>Neoptera</taxon>
        <taxon>Endopterygota</taxon>
        <taxon>Hymenoptera</taxon>
        <taxon>Apocrita</taxon>
        <taxon>Aculeata</taxon>
        <taxon>Formicoidea</taxon>
        <taxon>Formicidae</taxon>
        <taxon>Myrmicinae</taxon>
        <taxon>Cyphomyrmex</taxon>
    </lineage>
</organism>
<evidence type="ECO:0000259" key="1">
    <source>
        <dbReference type="Pfam" id="PF12017"/>
    </source>
</evidence>
<dbReference type="InterPro" id="IPR048365">
    <property type="entry name" value="TNP-like_RNaseH_N"/>
</dbReference>
<dbReference type="EMBL" id="KQ977778">
    <property type="protein sequence ID" value="KYM99955.1"/>
    <property type="molecule type" value="Genomic_DNA"/>
</dbReference>
<gene>
    <name evidence="3" type="ORF">ALC62_09290</name>
</gene>
<feature type="domain" description="THAP9-like helix-turn-helix" evidence="1">
    <location>
        <begin position="3"/>
        <end position="47"/>
    </location>
</feature>
<accession>A0A151IFN2</accession>
<evidence type="ECO:0000259" key="2">
    <source>
        <dbReference type="Pfam" id="PF21787"/>
    </source>
</evidence>
<feature type="domain" description="Transposable element P transposase-like RNase H" evidence="2">
    <location>
        <begin position="54"/>
        <end position="172"/>
    </location>
</feature>